<protein>
    <recommendedName>
        <fullName evidence="1">DH domain-containing protein</fullName>
    </recommendedName>
</protein>
<dbReference type="AlphaFoldDB" id="A0A9N9XG59"/>
<dbReference type="InterPro" id="IPR035899">
    <property type="entry name" value="DBL_dom_sf"/>
</dbReference>
<accession>A0A9N9XG59</accession>
<dbReference type="Gene3D" id="1.20.900.10">
    <property type="entry name" value="Dbl homology (DH) domain"/>
    <property type="match status" value="1"/>
</dbReference>
<dbReference type="GO" id="GO:0030424">
    <property type="term" value="C:axon"/>
    <property type="evidence" value="ECO:0007669"/>
    <property type="project" value="TreeGrafter"/>
</dbReference>
<dbReference type="SUPFAM" id="SSF48065">
    <property type="entry name" value="DBL homology domain (DH-domain)"/>
    <property type="match status" value="1"/>
</dbReference>
<evidence type="ECO:0000259" key="1">
    <source>
        <dbReference type="PROSITE" id="PS50010"/>
    </source>
</evidence>
<sequence length="227" mass="26986">MYINCEFSEPTGQVFGEYTLSYLTELFLACLKDLQSRNLLKEIDTDKLFSNITEILDCNVVFWRNTLFPLVRDMRKNRRTSCIENMLEGFHSIQDVFQPYYKYCAEQARCQHHCRENMDSEVFTAYLTWCESQKECNRLRLMDILVQPMQRLTKYGLLLKAILKNTDEDVERENLQTMIKMVDDFVNNVNSSLKHRQDKERLKGIIARIESYDIVILFLFKIIADNQ</sequence>
<proteinExistence type="predicted"/>
<name>A0A9N9XG59_DIABA</name>
<dbReference type="GO" id="GO:0007266">
    <property type="term" value="P:Rho protein signal transduction"/>
    <property type="evidence" value="ECO:0007669"/>
    <property type="project" value="TreeGrafter"/>
</dbReference>
<evidence type="ECO:0000313" key="3">
    <source>
        <dbReference type="Proteomes" id="UP001153709"/>
    </source>
</evidence>
<dbReference type="PANTHER" id="PTHR13217:SF11">
    <property type="entry name" value="PLECKSTRIN HOMOLOGY DOMAIN-CONTAINING FAMILY G MEMBER 5"/>
    <property type="match status" value="1"/>
</dbReference>
<dbReference type="GO" id="GO:0005085">
    <property type="term" value="F:guanyl-nucleotide exchange factor activity"/>
    <property type="evidence" value="ECO:0007669"/>
    <property type="project" value="InterPro"/>
</dbReference>
<dbReference type="GO" id="GO:0005886">
    <property type="term" value="C:plasma membrane"/>
    <property type="evidence" value="ECO:0007669"/>
    <property type="project" value="TreeGrafter"/>
</dbReference>
<feature type="domain" description="DH" evidence="1">
    <location>
        <begin position="19"/>
        <end position="192"/>
    </location>
</feature>
<dbReference type="Proteomes" id="UP001153709">
    <property type="component" value="Chromosome 5"/>
</dbReference>
<gene>
    <name evidence="2" type="ORF">DIABBA_LOCUS8151</name>
</gene>
<dbReference type="OrthoDB" id="5585231at2759"/>
<dbReference type="InterPro" id="IPR040181">
    <property type="entry name" value="PKHG5/7"/>
</dbReference>
<organism evidence="2 3">
    <name type="scientific">Diabrotica balteata</name>
    <name type="common">Banded cucumber beetle</name>
    <dbReference type="NCBI Taxonomy" id="107213"/>
    <lineage>
        <taxon>Eukaryota</taxon>
        <taxon>Metazoa</taxon>
        <taxon>Ecdysozoa</taxon>
        <taxon>Arthropoda</taxon>
        <taxon>Hexapoda</taxon>
        <taxon>Insecta</taxon>
        <taxon>Pterygota</taxon>
        <taxon>Neoptera</taxon>
        <taxon>Endopterygota</taxon>
        <taxon>Coleoptera</taxon>
        <taxon>Polyphaga</taxon>
        <taxon>Cucujiformia</taxon>
        <taxon>Chrysomeloidea</taxon>
        <taxon>Chrysomelidae</taxon>
        <taxon>Galerucinae</taxon>
        <taxon>Diabroticina</taxon>
        <taxon>Diabroticites</taxon>
        <taxon>Diabrotica</taxon>
    </lineage>
</organism>
<dbReference type="EMBL" id="OU898280">
    <property type="protein sequence ID" value="CAG9834896.1"/>
    <property type="molecule type" value="Genomic_DNA"/>
</dbReference>
<evidence type="ECO:0000313" key="2">
    <source>
        <dbReference type="EMBL" id="CAG9834896.1"/>
    </source>
</evidence>
<dbReference type="InterPro" id="IPR000219">
    <property type="entry name" value="DH_dom"/>
</dbReference>
<reference evidence="2" key="1">
    <citation type="submission" date="2022-01" db="EMBL/GenBank/DDBJ databases">
        <authorList>
            <person name="King R."/>
        </authorList>
    </citation>
    <scope>NUCLEOTIDE SEQUENCE</scope>
</reference>
<dbReference type="Pfam" id="PF00621">
    <property type="entry name" value="RhoGEF"/>
    <property type="match status" value="1"/>
</dbReference>
<dbReference type="PROSITE" id="PS50010">
    <property type="entry name" value="DH_2"/>
    <property type="match status" value="1"/>
</dbReference>
<dbReference type="GO" id="GO:0043542">
    <property type="term" value="P:endothelial cell migration"/>
    <property type="evidence" value="ECO:0007669"/>
    <property type="project" value="TreeGrafter"/>
</dbReference>
<dbReference type="PANTHER" id="PTHR13217">
    <property type="entry name" value="PLECKSTRIN HOMOLOGY DOMAIN-CONTAINING FAMILY G MEMBER 7"/>
    <property type="match status" value="1"/>
</dbReference>
<dbReference type="SMART" id="SM00325">
    <property type="entry name" value="RhoGEF"/>
    <property type="match status" value="1"/>
</dbReference>
<dbReference type="GO" id="GO:0030139">
    <property type="term" value="C:endocytic vesicle"/>
    <property type="evidence" value="ECO:0007669"/>
    <property type="project" value="TreeGrafter"/>
</dbReference>
<keyword evidence="3" id="KW-1185">Reference proteome</keyword>